<reference evidence="2 3" key="1">
    <citation type="submission" date="2016-10" db="EMBL/GenBank/DDBJ databases">
        <authorList>
            <person name="de Groot N.N."/>
        </authorList>
    </citation>
    <scope>NUCLEOTIDE SEQUENCE [LARGE SCALE GENOMIC DNA]</scope>
    <source>
        <strain evidence="2 3">CGMCC 4.6858</strain>
    </source>
</reference>
<dbReference type="InterPro" id="IPR037401">
    <property type="entry name" value="SnoaL-like"/>
</dbReference>
<dbReference type="RefSeq" id="WP_170867116.1">
    <property type="nucleotide sequence ID" value="NZ_FMZM01000009.1"/>
</dbReference>
<evidence type="ECO:0000259" key="1">
    <source>
        <dbReference type="Pfam" id="PF12680"/>
    </source>
</evidence>
<dbReference type="Pfam" id="PF12680">
    <property type="entry name" value="SnoaL_2"/>
    <property type="match status" value="1"/>
</dbReference>
<dbReference type="Gene3D" id="3.10.450.50">
    <property type="match status" value="1"/>
</dbReference>
<dbReference type="SUPFAM" id="SSF54427">
    <property type="entry name" value="NTF2-like"/>
    <property type="match status" value="1"/>
</dbReference>
<accession>A0A1G6WCK2</accession>
<protein>
    <submittedName>
        <fullName evidence="2">SnoaL-like domain-containing protein</fullName>
    </submittedName>
</protein>
<dbReference type="InterPro" id="IPR032710">
    <property type="entry name" value="NTF2-like_dom_sf"/>
</dbReference>
<organism evidence="2 3">
    <name type="scientific">Nocardioides lianchengensis</name>
    <dbReference type="NCBI Taxonomy" id="1045774"/>
    <lineage>
        <taxon>Bacteria</taxon>
        <taxon>Bacillati</taxon>
        <taxon>Actinomycetota</taxon>
        <taxon>Actinomycetes</taxon>
        <taxon>Propionibacteriales</taxon>
        <taxon>Nocardioidaceae</taxon>
        <taxon>Nocardioides</taxon>
    </lineage>
</organism>
<evidence type="ECO:0000313" key="3">
    <source>
        <dbReference type="Proteomes" id="UP000199034"/>
    </source>
</evidence>
<evidence type="ECO:0000313" key="2">
    <source>
        <dbReference type="EMBL" id="SDD62766.1"/>
    </source>
</evidence>
<name>A0A1G6WCK2_9ACTN</name>
<dbReference type="Proteomes" id="UP000199034">
    <property type="component" value="Unassembled WGS sequence"/>
</dbReference>
<dbReference type="EMBL" id="FMZM01000009">
    <property type="protein sequence ID" value="SDD62766.1"/>
    <property type="molecule type" value="Genomic_DNA"/>
</dbReference>
<feature type="domain" description="SnoaL-like" evidence="1">
    <location>
        <begin position="29"/>
        <end position="119"/>
    </location>
</feature>
<gene>
    <name evidence="2" type="ORF">SAMN05421872_109224</name>
</gene>
<sequence length="167" mass="18827">MSELNEREREALDAYRAYVAQRERCVAGEADWSTIAAWFTEDVVFIDPAWGRVEGRDALTRFFDMSMAGLEGWTFPEEWTLVEGDRVVTFWWNRLPGAWEDGRPYQAPAFSVLHYAGDGLFDYEMDLMNLAEVGDLLGRTSWVPGAGMSAPGPSPDRNVTPPRLSSP</sequence>
<dbReference type="AlphaFoldDB" id="A0A1G6WCK2"/>
<keyword evidence="3" id="KW-1185">Reference proteome</keyword>
<proteinExistence type="predicted"/>
<dbReference type="STRING" id="1045774.SAMN05421872_109224"/>